<comment type="similarity">
    <text evidence="1 2">Belongs to the OprB family.</text>
</comment>
<protein>
    <submittedName>
        <fullName evidence="3">Carbohydrate porin</fullName>
    </submittedName>
</protein>
<accession>A0A927FEH3</accession>
<keyword evidence="4" id="KW-1185">Reference proteome</keyword>
<dbReference type="Pfam" id="PF04966">
    <property type="entry name" value="OprB"/>
    <property type="match status" value="1"/>
</dbReference>
<dbReference type="GO" id="GO:0015288">
    <property type="term" value="F:porin activity"/>
    <property type="evidence" value="ECO:0007669"/>
    <property type="project" value="InterPro"/>
</dbReference>
<comment type="caution">
    <text evidence="3">The sequence shown here is derived from an EMBL/GenBank/DDBJ whole genome shotgun (WGS) entry which is preliminary data.</text>
</comment>
<evidence type="ECO:0000256" key="2">
    <source>
        <dbReference type="RuleBase" id="RU363072"/>
    </source>
</evidence>
<dbReference type="PROSITE" id="PS51257">
    <property type="entry name" value="PROKAR_LIPOPROTEIN"/>
    <property type="match status" value="1"/>
</dbReference>
<dbReference type="RefSeq" id="WP_191818035.1">
    <property type="nucleotide sequence ID" value="NZ_JACYFT010000001.1"/>
</dbReference>
<sequence>MRLQPPSFLLFLQMVLATAACAATALAHADDKVPVEKHQLGHPLPHEGPEPTPDNVVTENWNFFGQYTNVTQWNRRFRSPRPVIEDTKTFLPTPQRESTNDATFFIGLRLAPQTEFYINPEIDQGFGLSNAMGIAGYTSGTAYKLGQAKPYAKLQRAFVRHTVNLGGEVQALDSEANQLSGKRTADNLVFTVGKFSVVDIFDNNRYAHDPRGDFLNWSVLDSGAFDYAADAWGFTFGAAVEWNQGDWTWRNGVFNLSTVPGSTKFGFNFKQFELVTEVERRHQVGERSGAVKVLAFVNRGYMASYADAVQWGIQNAQTPDVEAVRKRASNPGAALIVEQELTPTLGMFVRASANSGKKETFDFTEITRSLVLGLSQNGAPWGRAQDTVGVAVVRNHLSKSGQAYFDRGGLGILIGEGYMPYAPEGIVESYYQWQLSKWLAVALNYQRVSKPGYNYERGPVHVGGLRVHAEF</sequence>
<dbReference type="AlphaFoldDB" id="A0A927FEH3"/>
<evidence type="ECO:0000313" key="3">
    <source>
        <dbReference type="EMBL" id="MBD8049576.1"/>
    </source>
</evidence>
<gene>
    <name evidence="3" type="ORF">IC609_03395</name>
</gene>
<proteinExistence type="inferred from homology"/>
<dbReference type="InterPro" id="IPR007049">
    <property type="entry name" value="Carb-sel_porin_OprB"/>
</dbReference>
<evidence type="ECO:0000313" key="4">
    <source>
        <dbReference type="Proteomes" id="UP000647424"/>
    </source>
</evidence>
<evidence type="ECO:0000256" key="1">
    <source>
        <dbReference type="ARBA" id="ARBA00008769"/>
    </source>
</evidence>
<name>A0A927FEH3_9BURK</name>
<dbReference type="GO" id="GO:0016020">
    <property type="term" value="C:membrane"/>
    <property type="evidence" value="ECO:0007669"/>
    <property type="project" value="InterPro"/>
</dbReference>
<keyword evidence="2" id="KW-0732">Signal</keyword>
<dbReference type="Proteomes" id="UP000647424">
    <property type="component" value="Unassembled WGS sequence"/>
</dbReference>
<dbReference type="Gene3D" id="2.40.160.180">
    <property type="entry name" value="Carbohydrate-selective porin OprB"/>
    <property type="match status" value="1"/>
</dbReference>
<reference evidence="3" key="1">
    <citation type="submission" date="2020-09" db="EMBL/GenBank/DDBJ databases">
        <title>Genome seq and assembly of Limnohabitants sp.</title>
        <authorList>
            <person name="Chhetri G."/>
        </authorList>
    </citation>
    <scope>NUCLEOTIDE SEQUENCE</scope>
    <source>
        <strain evidence="3">JUR4</strain>
    </source>
</reference>
<dbReference type="EMBL" id="JACYFT010000001">
    <property type="protein sequence ID" value="MBD8049576.1"/>
    <property type="molecule type" value="Genomic_DNA"/>
</dbReference>
<dbReference type="InterPro" id="IPR038673">
    <property type="entry name" value="OprB_sf"/>
</dbReference>
<feature type="signal peptide" evidence="2">
    <location>
        <begin position="1"/>
        <end position="22"/>
    </location>
</feature>
<dbReference type="GO" id="GO:0008643">
    <property type="term" value="P:carbohydrate transport"/>
    <property type="evidence" value="ECO:0007669"/>
    <property type="project" value="InterPro"/>
</dbReference>
<organism evidence="3 4">
    <name type="scientific">Limnohabitans radicicola</name>
    <dbReference type="NCBI Taxonomy" id="2771427"/>
    <lineage>
        <taxon>Bacteria</taxon>
        <taxon>Pseudomonadati</taxon>
        <taxon>Pseudomonadota</taxon>
        <taxon>Betaproteobacteria</taxon>
        <taxon>Burkholderiales</taxon>
        <taxon>Comamonadaceae</taxon>
        <taxon>Limnohabitans</taxon>
    </lineage>
</organism>
<feature type="chain" id="PRO_5038157257" evidence="2">
    <location>
        <begin position="23"/>
        <end position="471"/>
    </location>
</feature>